<dbReference type="AlphaFoldDB" id="A0A9X2CMR4"/>
<proteinExistence type="predicted"/>
<dbReference type="RefSeq" id="WP_250094810.1">
    <property type="nucleotide sequence ID" value="NZ_JAKRYL010000002.1"/>
</dbReference>
<reference evidence="1" key="1">
    <citation type="submission" date="2022-02" db="EMBL/GenBank/DDBJ databases">
        <title>Halalkalibacter sp. nov. isolated from Lonar Lake, India.</title>
        <authorList>
            <person name="Joshi A."/>
            <person name="Thite S."/>
            <person name="Lodha T."/>
        </authorList>
    </citation>
    <scope>NUCLEOTIDE SEQUENCE</scope>
    <source>
        <strain evidence="1">MEB205</strain>
    </source>
</reference>
<accession>A0A9X2CMR4</accession>
<dbReference type="Proteomes" id="UP001139150">
    <property type="component" value="Unassembled WGS sequence"/>
</dbReference>
<keyword evidence="2" id="KW-1185">Reference proteome</keyword>
<evidence type="ECO:0000313" key="2">
    <source>
        <dbReference type="Proteomes" id="UP001139150"/>
    </source>
</evidence>
<sequence>MILTKLTNKSLVTNQDLELNHRLGLPVEVFCSKQGKTLAFGPIKGFDDQKILIRDHDFCRSTYLFFGKPALKKSKV</sequence>
<dbReference type="EMBL" id="JAKRYL010000002">
    <property type="protein sequence ID" value="MCL7745873.1"/>
    <property type="molecule type" value="Genomic_DNA"/>
</dbReference>
<evidence type="ECO:0000313" key="1">
    <source>
        <dbReference type="EMBL" id="MCL7745873.1"/>
    </source>
</evidence>
<gene>
    <name evidence="1" type="ORF">MF646_01945</name>
</gene>
<comment type="caution">
    <text evidence="1">The sequence shown here is derived from an EMBL/GenBank/DDBJ whole genome shotgun (WGS) entry which is preliminary data.</text>
</comment>
<protein>
    <submittedName>
        <fullName evidence="1">Uncharacterized protein</fullName>
    </submittedName>
</protein>
<organism evidence="1 2">
    <name type="scientific">Halalkalibacter alkaliphilus</name>
    <dbReference type="NCBI Taxonomy" id="2917993"/>
    <lineage>
        <taxon>Bacteria</taxon>
        <taxon>Bacillati</taxon>
        <taxon>Bacillota</taxon>
        <taxon>Bacilli</taxon>
        <taxon>Bacillales</taxon>
        <taxon>Bacillaceae</taxon>
        <taxon>Halalkalibacter</taxon>
    </lineage>
</organism>
<name>A0A9X2CMR4_9BACI</name>